<dbReference type="InterPro" id="IPR051401">
    <property type="entry name" value="GtrA_CellWall_Glycosyl"/>
</dbReference>
<evidence type="ECO:0000313" key="8">
    <source>
        <dbReference type="EMBL" id="MCY9695791.1"/>
    </source>
</evidence>
<dbReference type="InterPro" id="IPR007267">
    <property type="entry name" value="GtrA_DPMS_TM"/>
</dbReference>
<evidence type="ECO:0000256" key="4">
    <source>
        <dbReference type="ARBA" id="ARBA00022989"/>
    </source>
</evidence>
<feature type="transmembrane region" description="Helical" evidence="6">
    <location>
        <begin position="111"/>
        <end position="130"/>
    </location>
</feature>
<dbReference type="RefSeq" id="WP_268616980.1">
    <property type="nucleotide sequence ID" value="NZ_JAMDMX010000079.1"/>
</dbReference>
<comment type="caution">
    <text evidence="8">The sequence shown here is derived from an EMBL/GenBank/DDBJ whole genome shotgun (WGS) entry which is preliminary data.</text>
</comment>
<feature type="transmembrane region" description="Helical" evidence="6">
    <location>
        <begin position="39"/>
        <end position="57"/>
    </location>
</feature>
<keyword evidence="5 6" id="KW-0472">Membrane</keyword>
<dbReference type="Proteomes" id="UP001527099">
    <property type="component" value="Unassembled WGS sequence"/>
</dbReference>
<sequence>MKRIKALLTSSFARFLLVGLFNTLVGLSASFAFFNLLHLNYWISTFAGNTIGAIVSYTLNRTFTFRSNVSVGSSWWKFAVVILSCYGVSYGLSWVLADAASSFLPSVRADWLHNAAILVGNGFYTIGNYLGHKYFTFRTHVTDNPGVS</sequence>
<feature type="domain" description="GtrA/DPMS transmembrane" evidence="7">
    <location>
        <begin position="14"/>
        <end position="137"/>
    </location>
</feature>
<proteinExistence type="inferred from homology"/>
<evidence type="ECO:0000259" key="7">
    <source>
        <dbReference type="Pfam" id="PF04138"/>
    </source>
</evidence>
<keyword evidence="3 6" id="KW-0812">Transmembrane</keyword>
<evidence type="ECO:0000256" key="2">
    <source>
        <dbReference type="ARBA" id="ARBA00009399"/>
    </source>
</evidence>
<keyword evidence="9" id="KW-1185">Reference proteome</keyword>
<feature type="transmembrane region" description="Helical" evidence="6">
    <location>
        <begin position="12"/>
        <end position="33"/>
    </location>
</feature>
<comment type="similarity">
    <text evidence="2">Belongs to the GtrA family.</text>
</comment>
<evidence type="ECO:0000256" key="1">
    <source>
        <dbReference type="ARBA" id="ARBA00004141"/>
    </source>
</evidence>
<organism evidence="8 9">
    <name type="scientific">Paenibacillus alginolyticus</name>
    <dbReference type="NCBI Taxonomy" id="59839"/>
    <lineage>
        <taxon>Bacteria</taxon>
        <taxon>Bacillati</taxon>
        <taxon>Bacillota</taxon>
        <taxon>Bacilli</taxon>
        <taxon>Bacillales</taxon>
        <taxon>Paenibacillaceae</taxon>
        <taxon>Paenibacillus</taxon>
    </lineage>
</organism>
<dbReference type="EMBL" id="JAMDMX010000079">
    <property type="protein sequence ID" value="MCY9695791.1"/>
    <property type="molecule type" value="Genomic_DNA"/>
</dbReference>
<gene>
    <name evidence="8" type="ORF">M5X19_23205</name>
</gene>
<protein>
    <submittedName>
        <fullName evidence="8">GtrA family protein</fullName>
    </submittedName>
</protein>
<reference evidence="8 9" key="1">
    <citation type="submission" date="2022-05" db="EMBL/GenBank/DDBJ databases">
        <title>Genome Sequencing of Bee-Associated Microbes.</title>
        <authorList>
            <person name="Dunlap C."/>
        </authorList>
    </citation>
    <scope>NUCLEOTIDE SEQUENCE [LARGE SCALE GENOMIC DNA]</scope>
    <source>
        <strain evidence="8 9">NRRL B-14421</strain>
    </source>
</reference>
<name>A0ABT4GHW8_9BACL</name>
<dbReference type="PANTHER" id="PTHR38459">
    <property type="entry name" value="PROPHAGE BACTOPRENOL-LINKED GLUCOSE TRANSLOCASE HOMOLOG"/>
    <property type="match status" value="1"/>
</dbReference>
<feature type="transmembrane region" description="Helical" evidence="6">
    <location>
        <begin position="78"/>
        <end position="96"/>
    </location>
</feature>
<accession>A0ABT4GHW8</accession>
<evidence type="ECO:0000256" key="3">
    <source>
        <dbReference type="ARBA" id="ARBA00022692"/>
    </source>
</evidence>
<dbReference type="Pfam" id="PF04138">
    <property type="entry name" value="GtrA_DPMS_TM"/>
    <property type="match status" value="1"/>
</dbReference>
<keyword evidence="4 6" id="KW-1133">Transmembrane helix</keyword>
<comment type="subcellular location">
    <subcellularLocation>
        <location evidence="1">Membrane</location>
        <topology evidence="1">Multi-pass membrane protein</topology>
    </subcellularLocation>
</comment>
<dbReference type="PANTHER" id="PTHR38459:SF1">
    <property type="entry name" value="PROPHAGE BACTOPRENOL-LINKED GLUCOSE TRANSLOCASE HOMOLOG"/>
    <property type="match status" value="1"/>
</dbReference>
<evidence type="ECO:0000256" key="6">
    <source>
        <dbReference type="SAM" id="Phobius"/>
    </source>
</evidence>
<evidence type="ECO:0000313" key="9">
    <source>
        <dbReference type="Proteomes" id="UP001527099"/>
    </source>
</evidence>
<evidence type="ECO:0000256" key="5">
    <source>
        <dbReference type="ARBA" id="ARBA00023136"/>
    </source>
</evidence>